<sequence length="750" mass="84058">MNESWHCTALEPAMVRYTREDYFIGHHNSPFEGIDDVADTLLRREAFGSSLPPGRAIKLPMTRKGKGRGMPGASVRGPPTSTSRDKWLTSLIPPAIIQADHEPVNRDLPSTRSVAPVDIPTKPTIPSDLRHLSEDELDNQNLRSTSEKTLQLAMALSGCHYIYEDTPSDERAEQAATLPSRLLNDYKSRIMLRSRQIFRRALPGIRAVIAEAISQGYTPVDPDYEELIVDIESRERPVADVMQISQDAPAAQEENQVSLDMHEIQPVKKRKRDQLAPIRMFSKPIEPSKTKKRKLDSEAPSVTGPQAFLTYATGARKQKISMSGPSYPEPRQSKQQPVKQKIPQHEADAHIDKASLPPHSSGSTTLESHQQLPPNAYFTPTDPSEKPAWRCAIKHALGHYYNAGDRKNCPGCFTALSDSINAKIMDFYLPSRTHFHQSDPTSRCIAKEAYWSAVSTGSNPDEALQIAVDTVTEYIKSKVVKEPTPEPIPSPEPDLGPHPSGSATMEQGQYIPSCAYFTQRTRHEEPAWRCDINHALGRYYLAGDKRTCPGCGSNKSGQGKHEIMDFYLPEGVVVRQEADGLSKWKPRKPYKVREGRKRDPEKSVVPTHNQLASRKYWEAIEAGKNTVEAYRWAIEDSDRWLDEKEEEAALRLKRREKAEEMRSEKAQRKAVARHPCLSHITTRSEHSGDKDEHAGYSVRYGKNTNLDDDSDENLSDAEYQVDNKVEGVSSLGELAETSSDDETSSAFDSE</sequence>
<feature type="compositionally biased region" description="Polar residues" evidence="1">
    <location>
        <begin position="358"/>
        <end position="373"/>
    </location>
</feature>
<feature type="region of interest" description="Disordered" evidence="1">
    <location>
        <begin position="655"/>
        <end position="750"/>
    </location>
</feature>
<dbReference type="EMBL" id="JAKIXB020000007">
    <property type="protein sequence ID" value="KAL1606887.1"/>
    <property type="molecule type" value="Genomic_DNA"/>
</dbReference>
<protein>
    <submittedName>
        <fullName evidence="2">Uncharacterized protein</fullName>
    </submittedName>
</protein>
<feature type="compositionally biased region" description="Basic and acidic residues" evidence="1">
    <location>
        <begin position="682"/>
        <end position="694"/>
    </location>
</feature>
<feature type="region of interest" description="Disordered" evidence="1">
    <location>
        <begin position="318"/>
        <end position="373"/>
    </location>
</feature>
<evidence type="ECO:0000256" key="1">
    <source>
        <dbReference type="SAM" id="MobiDB-lite"/>
    </source>
</evidence>
<feature type="compositionally biased region" description="Basic and acidic residues" evidence="1">
    <location>
        <begin position="655"/>
        <end position="667"/>
    </location>
</feature>
<evidence type="ECO:0000313" key="3">
    <source>
        <dbReference type="Proteomes" id="UP001521222"/>
    </source>
</evidence>
<feature type="compositionally biased region" description="Basic and acidic residues" evidence="1">
    <location>
        <begin position="343"/>
        <end position="353"/>
    </location>
</feature>
<gene>
    <name evidence="2" type="ORF">SLS59_002585</name>
</gene>
<comment type="caution">
    <text evidence="2">The sequence shown here is derived from an EMBL/GenBank/DDBJ whole genome shotgun (WGS) entry which is preliminary data.</text>
</comment>
<feature type="compositionally biased region" description="Acidic residues" evidence="1">
    <location>
        <begin position="706"/>
        <end position="715"/>
    </location>
</feature>
<reference evidence="2 3" key="1">
    <citation type="submission" date="2024-02" db="EMBL/GenBank/DDBJ databases">
        <title>De novo assembly and annotation of 12 fungi associated with fruit tree decline syndrome in Ontario, Canada.</title>
        <authorList>
            <person name="Sulman M."/>
            <person name="Ellouze W."/>
            <person name="Ilyukhin E."/>
        </authorList>
    </citation>
    <scope>NUCLEOTIDE SEQUENCE [LARGE SCALE GENOMIC DNA]</scope>
    <source>
        <strain evidence="2 3">M97-236</strain>
    </source>
</reference>
<feature type="compositionally biased region" description="Acidic residues" evidence="1">
    <location>
        <begin position="738"/>
        <end position="750"/>
    </location>
</feature>
<keyword evidence="3" id="KW-1185">Reference proteome</keyword>
<feature type="region of interest" description="Disordered" evidence="1">
    <location>
        <begin position="481"/>
        <end position="504"/>
    </location>
</feature>
<organism evidence="2 3">
    <name type="scientific">Nothophoma quercina</name>
    <dbReference type="NCBI Taxonomy" id="749835"/>
    <lineage>
        <taxon>Eukaryota</taxon>
        <taxon>Fungi</taxon>
        <taxon>Dikarya</taxon>
        <taxon>Ascomycota</taxon>
        <taxon>Pezizomycotina</taxon>
        <taxon>Dothideomycetes</taxon>
        <taxon>Pleosporomycetidae</taxon>
        <taxon>Pleosporales</taxon>
        <taxon>Pleosporineae</taxon>
        <taxon>Didymellaceae</taxon>
        <taxon>Nothophoma</taxon>
    </lineage>
</organism>
<proteinExistence type="predicted"/>
<feature type="region of interest" description="Disordered" evidence="1">
    <location>
        <begin position="105"/>
        <end position="129"/>
    </location>
</feature>
<feature type="region of interest" description="Disordered" evidence="1">
    <location>
        <begin position="266"/>
        <end position="302"/>
    </location>
</feature>
<name>A0ABR3RR27_9PLEO</name>
<feature type="compositionally biased region" description="Pro residues" evidence="1">
    <location>
        <begin position="485"/>
        <end position="496"/>
    </location>
</feature>
<feature type="region of interest" description="Disordered" evidence="1">
    <location>
        <begin position="53"/>
        <end position="85"/>
    </location>
</feature>
<evidence type="ECO:0000313" key="2">
    <source>
        <dbReference type="EMBL" id="KAL1606887.1"/>
    </source>
</evidence>
<accession>A0ABR3RR27</accession>
<dbReference type="Proteomes" id="UP001521222">
    <property type="component" value="Unassembled WGS sequence"/>
</dbReference>